<accession>A0A1I0GG19</accession>
<dbReference type="EMBL" id="FOHS01000003">
    <property type="protein sequence ID" value="SET70068.1"/>
    <property type="molecule type" value="Genomic_DNA"/>
</dbReference>
<sequence>MLLLPTRFLYPVSAVQLQERQGLLPAEFLPAIEQLRPFLEKEQAYGEICTTTAESAKGRTLLVSYRKSYAPEQGFVVEILDIEVVAPLARAA</sequence>
<gene>
    <name evidence="1" type="ORF">SAMN04487998_2400</name>
</gene>
<dbReference type="RefSeq" id="WP_143069799.1">
    <property type="nucleotide sequence ID" value="NZ_FOHS01000003.1"/>
</dbReference>
<dbReference type="AlphaFoldDB" id="A0A1I0GG19"/>
<reference evidence="2" key="1">
    <citation type="submission" date="2016-10" db="EMBL/GenBank/DDBJ databases">
        <authorList>
            <person name="Varghese N."/>
            <person name="Submissions S."/>
        </authorList>
    </citation>
    <scope>NUCLEOTIDE SEQUENCE [LARGE SCALE GENOMIC DNA]</scope>
    <source>
        <strain evidence="2">DSM 15310</strain>
    </source>
</reference>
<organism evidence="1 2">
    <name type="scientific">Hymenobacter actinosclerus</name>
    <dbReference type="NCBI Taxonomy" id="82805"/>
    <lineage>
        <taxon>Bacteria</taxon>
        <taxon>Pseudomonadati</taxon>
        <taxon>Bacteroidota</taxon>
        <taxon>Cytophagia</taxon>
        <taxon>Cytophagales</taxon>
        <taxon>Hymenobacteraceae</taxon>
        <taxon>Hymenobacter</taxon>
    </lineage>
</organism>
<name>A0A1I0GG19_9BACT</name>
<evidence type="ECO:0000313" key="2">
    <source>
        <dbReference type="Proteomes" id="UP000198697"/>
    </source>
</evidence>
<protein>
    <submittedName>
        <fullName evidence="1">Uncharacterized protein</fullName>
    </submittedName>
</protein>
<dbReference type="OrthoDB" id="884208at2"/>
<proteinExistence type="predicted"/>
<dbReference type="Proteomes" id="UP000198697">
    <property type="component" value="Unassembled WGS sequence"/>
</dbReference>
<evidence type="ECO:0000313" key="1">
    <source>
        <dbReference type="EMBL" id="SET70068.1"/>
    </source>
</evidence>
<keyword evidence="2" id="KW-1185">Reference proteome</keyword>